<dbReference type="Proteomes" id="UP000712080">
    <property type="component" value="Unassembled WGS sequence"/>
</dbReference>
<name>A0A972G076_9FLAO</name>
<dbReference type="Pfam" id="PF11396">
    <property type="entry name" value="PepSY_like"/>
    <property type="match status" value="1"/>
</dbReference>
<evidence type="ECO:0000259" key="1">
    <source>
        <dbReference type="Pfam" id="PF11396"/>
    </source>
</evidence>
<comment type="caution">
    <text evidence="2">The sequence shown here is derived from an EMBL/GenBank/DDBJ whole genome shotgun (WGS) entry which is preliminary data.</text>
</comment>
<reference evidence="2" key="1">
    <citation type="submission" date="2020-02" db="EMBL/GenBank/DDBJ databases">
        <title>Flavobacterium sp. genome.</title>
        <authorList>
            <person name="Jung H.S."/>
            <person name="Baek J.H."/>
            <person name="Jeon C.O."/>
        </authorList>
    </citation>
    <scope>NUCLEOTIDE SEQUENCE</scope>
    <source>
        <strain evidence="2">SE-s28</strain>
    </source>
</reference>
<evidence type="ECO:0000313" key="2">
    <source>
        <dbReference type="EMBL" id="NMH28041.1"/>
    </source>
</evidence>
<accession>A0A972G076</accession>
<sequence length="140" mass="15853">MKKLLHILFLSAGIMASAQKKNIQPSQLPAPALDFLEKYSQGSALHHSYKFTDDDHTRFKVVMADDTEFEFSEQGDWTEVDGKNHAVASGFLPKNIIDYLKKNYPGKRLLKAEKDSKKIEIKLIDGSEVEFDLNGNPIKK</sequence>
<proteinExistence type="predicted"/>
<keyword evidence="3" id="KW-1185">Reference proteome</keyword>
<dbReference type="InterPro" id="IPR021533">
    <property type="entry name" value="PepSY-like"/>
</dbReference>
<dbReference type="EMBL" id="JAAMPU010000104">
    <property type="protein sequence ID" value="NMH28041.1"/>
    <property type="molecule type" value="Genomic_DNA"/>
</dbReference>
<protein>
    <recommendedName>
        <fullName evidence="1">Putative beta-lactamase-inhibitor-like PepSY-like domain-containing protein</fullName>
    </recommendedName>
</protein>
<feature type="domain" description="Putative beta-lactamase-inhibitor-like PepSY-like" evidence="1">
    <location>
        <begin position="59"/>
        <end position="138"/>
    </location>
</feature>
<dbReference type="AlphaFoldDB" id="A0A972G076"/>
<dbReference type="RefSeq" id="WP_169527152.1">
    <property type="nucleotide sequence ID" value="NZ_JAAMPU010000104.1"/>
</dbReference>
<dbReference type="Gene3D" id="3.40.1420.30">
    <property type="match status" value="1"/>
</dbReference>
<organism evidence="2 3">
    <name type="scientific">Flavobacterium silvaticum</name>
    <dbReference type="NCBI Taxonomy" id="1852020"/>
    <lineage>
        <taxon>Bacteria</taxon>
        <taxon>Pseudomonadati</taxon>
        <taxon>Bacteroidota</taxon>
        <taxon>Flavobacteriia</taxon>
        <taxon>Flavobacteriales</taxon>
        <taxon>Flavobacteriaceae</taxon>
        <taxon>Flavobacterium</taxon>
    </lineage>
</organism>
<dbReference type="SUPFAM" id="SSF160574">
    <property type="entry name" value="BT0923-like"/>
    <property type="match status" value="1"/>
</dbReference>
<gene>
    <name evidence="2" type="ORF">G6047_08350</name>
</gene>
<evidence type="ECO:0000313" key="3">
    <source>
        <dbReference type="Proteomes" id="UP000712080"/>
    </source>
</evidence>